<sequence>MVSEKEVATAKNNAAMDNRRTTSYERHSPIQFQDLWFLEKLAQFDRETSNTHQRSTTGSGSNAPDK</sequence>
<keyword evidence="3" id="KW-1185">Reference proteome</keyword>
<dbReference type="EMBL" id="JBIXLL010000006">
    <property type="protein sequence ID" value="MFJ5429911.1"/>
    <property type="molecule type" value="Genomic_DNA"/>
</dbReference>
<reference evidence="2 3" key="1">
    <citation type="submission" date="2024-10" db="EMBL/GenBank/DDBJ databases">
        <authorList>
            <person name="Lu C.-H."/>
        </authorList>
    </citation>
    <scope>NUCLEOTIDE SEQUENCE [LARGE SCALE GENOMIC DNA]</scope>
    <source>
        <strain evidence="2 3">22ZTDG03-2</strain>
    </source>
</reference>
<evidence type="ECO:0000313" key="2">
    <source>
        <dbReference type="EMBL" id="MFJ5429911.1"/>
    </source>
</evidence>
<feature type="region of interest" description="Disordered" evidence="1">
    <location>
        <begin position="1"/>
        <end position="26"/>
    </location>
</feature>
<dbReference type="RefSeq" id="WP_234991489.1">
    <property type="nucleotide sequence ID" value="NZ_CP097896.1"/>
</dbReference>
<feature type="region of interest" description="Disordered" evidence="1">
    <location>
        <begin position="46"/>
        <end position="66"/>
    </location>
</feature>
<protein>
    <submittedName>
        <fullName evidence="2">Catalase</fullName>
    </submittedName>
</protein>
<name>A0ABW8GB44_9GAMM</name>
<evidence type="ECO:0000256" key="1">
    <source>
        <dbReference type="SAM" id="MobiDB-lite"/>
    </source>
</evidence>
<gene>
    <name evidence="2" type="ORF">ACIPUP_12175</name>
</gene>
<organism evidence="2 3">
    <name type="scientific">Pectobacterium actinidiae</name>
    <dbReference type="NCBI Taxonomy" id="1507808"/>
    <lineage>
        <taxon>Bacteria</taxon>
        <taxon>Pseudomonadati</taxon>
        <taxon>Pseudomonadota</taxon>
        <taxon>Gammaproteobacteria</taxon>
        <taxon>Enterobacterales</taxon>
        <taxon>Pectobacteriaceae</taxon>
        <taxon>Pectobacterium</taxon>
    </lineage>
</organism>
<accession>A0ABW8GB44</accession>
<dbReference type="Proteomes" id="UP001617689">
    <property type="component" value="Unassembled WGS sequence"/>
</dbReference>
<evidence type="ECO:0000313" key="3">
    <source>
        <dbReference type="Proteomes" id="UP001617689"/>
    </source>
</evidence>
<comment type="caution">
    <text evidence="2">The sequence shown here is derived from an EMBL/GenBank/DDBJ whole genome shotgun (WGS) entry which is preliminary data.</text>
</comment>
<proteinExistence type="predicted"/>
<feature type="compositionally biased region" description="Polar residues" evidence="1">
    <location>
        <begin position="50"/>
        <end position="66"/>
    </location>
</feature>
<dbReference type="Gene3D" id="4.10.91.20">
    <property type="match status" value="1"/>
</dbReference>
<feature type="compositionally biased region" description="Basic and acidic residues" evidence="1">
    <location>
        <begin position="17"/>
        <end position="26"/>
    </location>
</feature>